<keyword evidence="2" id="KW-0677">Repeat</keyword>
<dbReference type="InterPro" id="IPR037293">
    <property type="entry name" value="Gal_Oxidase_central_sf"/>
</dbReference>
<evidence type="ECO:0000313" key="4">
    <source>
        <dbReference type="EMBL" id="CAF5099724.1"/>
    </source>
</evidence>
<proteinExistence type="predicted"/>
<organism evidence="4 5">
    <name type="scientific">Rotaria socialis</name>
    <dbReference type="NCBI Taxonomy" id="392032"/>
    <lineage>
        <taxon>Eukaryota</taxon>
        <taxon>Metazoa</taxon>
        <taxon>Spiralia</taxon>
        <taxon>Gnathifera</taxon>
        <taxon>Rotifera</taxon>
        <taxon>Eurotatoria</taxon>
        <taxon>Bdelloidea</taxon>
        <taxon>Philodinida</taxon>
        <taxon>Philodinidae</taxon>
        <taxon>Rotaria</taxon>
    </lineage>
</organism>
<dbReference type="EMBL" id="CAJOBR010069111">
    <property type="protein sequence ID" value="CAF5094092.1"/>
    <property type="molecule type" value="Genomic_DNA"/>
</dbReference>
<dbReference type="InterPro" id="IPR015915">
    <property type="entry name" value="Kelch-typ_b-propeller"/>
</dbReference>
<feature type="non-terminal residue" evidence="4">
    <location>
        <position position="80"/>
    </location>
</feature>
<protein>
    <submittedName>
        <fullName evidence="4">Uncharacterized protein</fullName>
    </submittedName>
</protein>
<sequence length="80" mass="8654">TLVTGGFDGSTYLSSCEVYDSKSDAWTLVASMSKARAQHTLTSLPSGELLVTGGINNGYYMADCEMYDPSSNIWTPIMNM</sequence>
<evidence type="ECO:0000313" key="5">
    <source>
        <dbReference type="Proteomes" id="UP000663848"/>
    </source>
</evidence>
<dbReference type="SUPFAM" id="SSF117281">
    <property type="entry name" value="Kelch motif"/>
    <property type="match status" value="1"/>
</dbReference>
<keyword evidence="1" id="KW-0880">Kelch repeat</keyword>
<evidence type="ECO:0000256" key="2">
    <source>
        <dbReference type="ARBA" id="ARBA00022737"/>
    </source>
</evidence>
<dbReference type="Proteomes" id="UP000663848">
    <property type="component" value="Unassembled WGS sequence"/>
</dbReference>
<dbReference type="PANTHER" id="PTHR46344:SF27">
    <property type="entry name" value="KELCH REPEAT SUPERFAMILY PROTEIN"/>
    <property type="match status" value="1"/>
</dbReference>
<dbReference type="AlphaFoldDB" id="A0A822EEU2"/>
<accession>A0A822EEU2</accession>
<feature type="non-terminal residue" evidence="4">
    <location>
        <position position="1"/>
    </location>
</feature>
<gene>
    <name evidence="3" type="ORF">QYT958_LOCUS44487</name>
    <name evidence="4" type="ORF">QYT958_LOCUS44769</name>
</gene>
<comment type="caution">
    <text evidence="4">The sequence shown here is derived from an EMBL/GenBank/DDBJ whole genome shotgun (WGS) entry which is preliminary data.</text>
</comment>
<dbReference type="PANTHER" id="PTHR46344">
    <property type="entry name" value="OS02G0202900 PROTEIN"/>
    <property type="match status" value="1"/>
</dbReference>
<name>A0A822EEU2_9BILA</name>
<evidence type="ECO:0000256" key="1">
    <source>
        <dbReference type="ARBA" id="ARBA00022441"/>
    </source>
</evidence>
<dbReference type="EMBL" id="CAJOBR010071054">
    <property type="protein sequence ID" value="CAF5099724.1"/>
    <property type="molecule type" value="Genomic_DNA"/>
</dbReference>
<dbReference type="SMART" id="SM00612">
    <property type="entry name" value="Kelch"/>
    <property type="match status" value="2"/>
</dbReference>
<evidence type="ECO:0000313" key="3">
    <source>
        <dbReference type="EMBL" id="CAF5094092.1"/>
    </source>
</evidence>
<reference evidence="4" key="1">
    <citation type="submission" date="2021-02" db="EMBL/GenBank/DDBJ databases">
        <authorList>
            <person name="Nowell W R."/>
        </authorList>
    </citation>
    <scope>NUCLEOTIDE SEQUENCE</scope>
</reference>
<dbReference type="Pfam" id="PF01344">
    <property type="entry name" value="Kelch_1"/>
    <property type="match status" value="2"/>
</dbReference>
<dbReference type="InterPro" id="IPR006652">
    <property type="entry name" value="Kelch_1"/>
</dbReference>
<dbReference type="Gene3D" id="2.130.10.80">
    <property type="entry name" value="Galactose oxidase/kelch, beta-propeller"/>
    <property type="match status" value="1"/>
</dbReference>